<organism evidence="10 11">
    <name type="scientific">Dufourea novaeangliae</name>
    <name type="common">Sweat bee</name>
    <dbReference type="NCBI Taxonomy" id="178035"/>
    <lineage>
        <taxon>Eukaryota</taxon>
        <taxon>Metazoa</taxon>
        <taxon>Ecdysozoa</taxon>
        <taxon>Arthropoda</taxon>
        <taxon>Hexapoda</taxon>
        <taxon>Insecta</taxon>
        <taxon>Pterygota</taxon>
        <taxon>Neoptera</taxon>
        <taxon>Endopterygota</taxon>
        <taxon>Hymenoptera</taxon>
        <taxon>Apocrita</taxon>
        <taxon>Aculeata</taxon>
        <taxon>Apoidea</taxon>
        <taxon>Anthophila</taxon>
        <taxon>Halictidae</taxon>
        <taxon>Rophitinae</taxon>
        <taxon>Dufourea</taxon>
    </lineage>
</organism>
<dbReference type="GO" id="GO:0006611">
    <property type="term" value="P:protein export from nucleus"/>
    <property type="evidence" value="ECO:0007669"/>
    <property type="project" value="TreeGrafter"/>
</dbReference>
<proteinExistence type="inferred from homology"/>
<keyword evidence="5" id="KW-0963">Cytoplasm</keyword>
<dbReference type="InterPro" id="IPR011989">
    <property type="entry name" value="ARM-like"/>
</dbReference>
<evidence type="ECO:0000256" key="4">
    <source>
        <dbReference type="ARBA" id="ARBA00022448"/>
    </source>
</evidence>
<dbReference type="PANTHER" id="PTHR12596">
    <property type="entry name" value="EXPORTIN 4,7-RELATED"/>
    <property type="match status" value="1"/>
</dbReference>
<sequence length="1119" mass="128313">MAEQVISELEKAAQVILAPPNLISVEQRQAAEEVFLNFRKTKFPYQLCQQILETNTNDYILFEAAGLLKLALVREWSSLPKQDILSLKQYLLQYIINKSYLATYIQGNILQVIAIIIKADSVNNSIQEQQQFLGEIENLIMTGDLQKKIIGCNLILAIMQEYRFDANTTIKNISVEQEFIKLFEGVILKRILKFCLRILDELLKKDIQEDTLALLKHLLPIVECILTWPFTAAKRESILFIIVLPVDESWQDVLLPPGVLDLFFTLYWKIRGNPQLAHLARTCLVKLVTLNGSVLSSEEIKTQYFSNYTRRFLEFVTNIDIIDHEAIGIAQITIKLITLLHTNSVILPKDMLNTLLEQMCRLTCLFIENAAKEEFLCVDESPYSEGLGILFRTWLYILPREGPSERCTINMETKTCQRKNVFPDEFRKRSTVQIFDVYLQCHLTSPEGVRSLEEKDLNREEADTEEDDKVRFESQLQTIGSFGRQDLCHSFSILSQLIKDRTSKLREILNRLVGRTESLSTIKDISMVRLYEDIHWLLLITGHVLCLESHGETALIPTEIMKYSMEQVRQGKVDVHLTTQLLAFSENVSSDINVAIESVDHVIHFVTDIFRLCAIEKTAISVHLDSILSPVLSCTIMWFLHRWALSYLLPIEKYYSEISTTFLQVFGEDAPGTSWAINMLLERIEYSINTFKSEPALMQETIKLLTSLLNSPKKLTSVLKSERYVRIWNLALNGQHDFPQKVKRGLMQAVIQGGIATPNATAEGGYWSQALQPLQDRYKRITTDEKFLKSYHQEEIKIQIIDILECAIGAAQGIQHILGSRSRTLFRYMYPILEKLPHLLSLYHNYQEIIQLILELLSECTGPAILSSLSDIEAEQMYQICLNAMQNYARCNSNRLSINSAAEGSFQDILSLMKLLNNLMDNHRFSNKNIKADVFVCGFNILMPIVTIDLLKFPFLCSQYYDILLNFCVDHPERACTLSPELLRPLLASVEWGLFSIGHETSRSCCTILSALAEHICGNYTLYEHPQKQILAPFLNLLLSTILSQQVDRDFISEVETPLYYLILCYYEQYEQLVQNILSSQLDQQLAQRLADAFAKLTRNLNCVFLKKEVTELNKAGTP</sequence>
<dbReference type="GO" id="GO:0005049">
    <property type="term" value="F:nuclear export signal receptor activity"/>
    <property type="evidence" value="ECO:0007669"/>
    <property type="project" value="InterPro"/>
</dbReference>
<dbReference type="PANTHER" id="PTHR12596:SF1">
    <property type="entry name" value="EXPORTIN-4"/>
    <property type="match status" value="1"/>
</dbReference>
<dbReference type="AlphaFoldDB" id="A0A154PPQ5"/>
<evidence type="ECO:0000256" key="1">
    <source>
        <dbReference type="ARBA" id="ARBA00004123"/>
    </source>
</evidence>
<evidence type="ECO:0000256" key="6">
    <source>
        <dbReference type="ARBA" id="ARBA00022927"/>
    </source>
</evidence>
<gene>
    <name evidence="10" type="ORF">WN55_05765</name>
</gene>
<dbReference type="InterPro" id="IPR016024">
    <property type="entry name" value="ARM-type_fold"/>
</dbReference>
<evidence type="ECO:0000256" key="2">
    <source>
        <dbReference type="ARBA" id="ARBA00004496"/>
    </source>
</evidence>
<dbReference type="OrthoDB" id="5548448at2759"/>
<evidence type="ECO:0000259" key="9">
    <source>
        <dbReference type="PROSITE" id="PS50166"/>
    </source>
</evidence>
<evidence type="ECO:0000256" key="3">
    <source>
        <dbReference type="ARBA" id="ARBA00009466"/>
    </source>
</evidence>
<keyword evidence="6" id="KW-0653">Protein transport</keyword>
<evidence type="ECO:0000256" key="7">
    <source>
        <dbReference type="ARBA" id="ARBA00023242"/>
    </source>
</evidence>
<protein>
    <recommendedName>
        <fullName evidence="8">Exportin-4</fullName>
    </recommendedName>
</protein>
<keyword evidence="7" id="KW-0539">Nucleus</keyword>
<dbReference type="Gene3D" id="1.25.10.10">
    <property type="entry name" value="Leucine-rich Repeat Variant"/>
    <property type="match status" value="1"/>
</dbReference>
<dbReference type="GO" id="GO:0031267">
    <property type="term" value="F:small GTPase binding"/>
    <property type="evidence" value="ECO:0007669"/>
    <property type="project" value="InterPro"/>
</dbReference>
<reference evidence="10 11" key="1">
    <citation type="submission" date="2015-07" db="EMBL/GenBank/DDBJ databases">
        <title>The genome of Dufourea novaeangliae.</title>
        <authorList>
            <person name="Pan H."/>
            <person name="Kapheim K."/>
        </authorList>
    </citation>
    <scope>NUCLEOTIDE SEQUENCE [LARGE SCALE GENOMIC DNA]</scope>
    <source>
        <strain evidence="10">0120121106</strain>
        <tissue evidence="10">Whole body</tissue>
    </source>
</reference>
<comment type="similarity">
    <text evidence="3">Belongs to the exportin family.</text>
</comment>
<feature type="domain" description="Importin N-terminal" evidence="9">
    <location>
        <begin position="31"/>
        <end position="97"/>
    </location>
</feature>
<dbReference type="InterPro" id="IPR044189">
    <property type="entry name" value="XPO4/7-like"/>
</dbReference>
<evidence type="ECO:0000313" key="11">
    <source>
        <dbReference type="Proteomes" id="UP000076502"/>
    </source>
</evidence>
<dbReference type="SUPFAM" id="SSF48371">
    <property type="entry name" value="ARM repeat"/>
    <property type="match status" value="1"/>
</dbReference>
<evidence type="ECO:0000256" key="5">
    <source>
        <dbReference type="ARBA" id="ARBA00022490"/>
    </source>
</evidence>
<dbReference type="STRING" id="178035.A0A154PPQ5"/>
<keyword evidence="4" id="KW-0813">Transport</keyword>
<accession>A0A154PPQ5</accession>
<dbReference type="Proteomes" id="UP000076502">
    <property type="component" value="Unassembled WGS sequence"/>
</dbReference>
<evidence type="ECO:0000256" key="8">
    <source>
        <dbReference type="ARBA" id="ARBA00040444"/>
    </source>
</evidence>
<dbReference type="GO" id="GO:0005643">
    <property type="term" value="C:nuclear pore"/>
    <property type="evidence" value="ECO:0007669"/>
    <property type="project" value="TreeGrafter"/>
</dbReference>
<dbReference type="InterPro" id="IPR001494">
    <property type="entry name" value="Importin-beta_N"/>
</dbReference>
<dbReference type="PROSITE" id="PS50166">
    <property type="entry name" value="IMPORTIN_B_NT"/>
    <property type="match status" value="1"/>
</dbReference>
<dbReference type="Pfam" id="PF03810">
    <property type="entry name" value="IBN_N"/>
    <property type="match status" value="1"/>
</dbReference>
<dbReference type="GO" id="GO:0005737">
    <property type="term" value="C:cytoplasm"/>
    <property type="evidence" value="ECO:0007669"/>
    <property type="project" value="UniProtKB-SubCell"/>
</dbReference>
<comment type="subcellular location">
    <subcellularLocation>
        <location evidence="2">Cytoplasm</location>
    </subcellularLocation>
    <subcellularLocation>
        <location evidence="1">Nucleus</location>
    </subcellularLocation>
</comment>
<keyword evidence="11" id="KW-1185">Reference proteome</keyword>
<dbReference type="EMBL" id="KQ435012">
    <property type="protein sequence ID" value="KZC13861.1"/>
    <property type="molecule type" value="Genomic_DNA"/>
</dbReference>
<evidence type="ECO:0000313" key="10">
    <source>
        <dbReference type="EMBL" id="KZC13861.1"/>
    </source>
</evidence>
<name>A0A154PPQ5_DUFNO</name>